<feature type="compositionally biased region" description="Polar residues" evidence="1">
    <location>
        <begin position="721"/>
        <end position="731"/>
    </location>
</feature>
<gene>
    <name evidence="2" type="ORF">Fuma_03477</name>
</gene>
<feature type="region of interest" description="Disordered" evidence="1">
    <location>
        <begin position="671"/>
        <end position="731"/>
    </location>
</feature>
<name>A0A1P8WIH6_9PLAN</name>
<evidence type="ECO:0000256" key="1">
    <source>
        <dbReference type="SAM" id="MobiDB-lite"/>
    </source>
</evidence>
<evidence type="ECO:0000313" key="3">
    <source>
        <dbReference type="Proteomes" id="UP000187735"/>
    </source>
</evidence>
<reference evidence="2 3" key="1">
    <citation type="journal article" date="2016" name="Front. Microbiol.">
        <title>Fuerstia marisgermanicae gen. nov., sp. nov., an Unusual Member of the Phylum Planctomycetes from the German Wadden Sea.</title>
        <authorList>
            <person name="Kohn T."/>
            <person name="Heuer A."/>
            <person name="Jogler M."/>
            <person name="Vollmers J."/>
            <person name="Boedeker C."/>
            <person name="Bunk B."/>
            <person name="Rast P."/>
            <person name="Borchert D."/>
            <person name="Glockner I."/>
            <person name="Freese H.M."/>
            <person name="Klenk H.P."/>
            <person name="Overmann J."/>
            <person name="Kaster A.K."/>
            <person name="Rohde M."/>
            <person name="Wiegand S."/>
            <person name="Jogler C."/>
        </authorList>
    </citation>
    <scope>NUCLEOTIDE SEQUENCE [LARGE SCALE GENOMIC DNA]</scope>
    <source>
        <strain evidence="2 3">NH11</strain>
    </source>
</reference>
<protein>
    <submittedName>
        <fullName evidence="2">Uncharacterized protein</fullName>
    </submittedName>
</protein>
<dbReference type="AlphaFoldDB" id="A0A1P8WIH6"/>
<organism evidence="2 3">
    <name type="scientific">Fuerstiella marisgermanici</name>
    <dbReference type="NCBI Taxonomy" id="1891926"/>
    <lineage>
        <taxon>Bacteria</taxon>
        <taxon>Pseudomonadati</taxon>
        <taxon>Planctomycetota</taxon>
        <taxon>Planctomycetia</taxon>
        <taxon>Planctomycetales</taxon>
        <taxon>Planctomycetaceae</taxon>
        <taxon>Fuerstiella</taxon>
    </lineage>
</organism>
<feature type="region of interest" description="Disordered" evidence="1">
    <location>
        <begin position="755"/>
        <end position="832"/>
    </location>
</feature>
<dbReference type="OrthoDB" id="212759at2"/>
<evidence type="ECO:0000313" key="2">
    <source>
        <dbReference type="EMBL" id="APZ93859.1"/>
    </source>
</evidence>
<feature type="compositionally biased region" description="Polar residues" evidence="1">
    <location>
        <begin position="782"/>
        <end position="800"/>
    </location>
</feature>
<sequence>MKTASCLLGLFTIFASVGCMDSLLNQAKMEERIVQQFADAVSEENETALRRIASARFEQKAMASDDALTDLRVVHLPTGELTVVEVKESEDGRRDVVVKEESGGKYQFQLVRDDSKGYWVVDDVVVRQRKNGTRVAKSTIEVMDLLVTLRQFLDVWKTGSRDEILAMTSPELSASLEPLPDKWLQALTAKIASTYEDGMARKPEANLNDNEAVVKLPAKNGYLYMKIVRGSEGWLVNDVEAISRSDDDHPGSVRRQADAINAVNAFLTAYGAEDQDALQMVAGKELYESALKLSDLSLVQLPSPNDVPAEFVIRAYESQLTLMIPAGKEIVRMHLQEREEGLPNVAATAASDIRDRLPRFTVEEVTLYELATERQRTLSAVFTAPMRASVFLKALSERNHKRLSHLSTGEFSRATWNRVSPEILQQLDIPDFYDDGVKVTDGHTFGDTTELEFVNAKGRVFSCRMINQNGELRLDDVQYPNEQAQVTSLKTQLELTVPILEFATAWRSNDLELLQKSCSSDFNRLVWTHMDGVPQQFGSLDKLLSAPVSKTNVTQERATVRLRQPGSNAQLIAKLVTEYDFWVVDEIQTEASPGQLLGVRDHLRGQIAARLRSGSYSTVHSADGVQKVMPVHEQHALRSTDDAIQQASAEFSFGEDNSSVNHAVFHQYYEEGEERPTAHPAPVHPASDTNSVLPGPTGQNERRSGIVTAGHQRTLDPASEGQDTSSAARTASGVQVFGPHAEKVAEALDAGPAATQAAPAGLPSSALTTPIDMTPAAKTAPKSGTATGNSVSNPPANTKSHFMHFGPDANNATNADKPRRISEPADAPIAID</sequence>
<dbReference type="RefSeq" id="WP_077025254.1">
    <property type="nucleotide sequence ID" value="NZ_CP017641.1"/>
</dbReference>
<dbReference type="PROSITE" id="PS51257">
    <property type="entry name" value="PROKAR_LIPOPROTEIN"/>
    <property type="match status" value="1"/>
</dbReference>
<accession>A0A1P8WIH6</accession>
<dbReference type="Proteomes" id="UP000187735">
    <property type="component" value="Chromosome"/>
</dbReference>
<proteinExistence type="predicted"/>
<dbReference type="EMBL" id="CP017641">
    <property type="protein sequence ID" value="APZ93859.1"/>
    <property type="molecule type" value="Genomic_DNA"/>
</dbReference>
<keyword evidence="3" id="KW-1185">Reference proteome</keyword>
<dbReference type="KEGG" id="fmr:Fuma_03477"/>